<dbReference type="EMBL" id="CAADRP010001530">
    <property type="protein sequence ID" value="VFU39442.1"/>
    <property type="molecule type" value="Genomic_DNA"/>
</dbReference>
<reference evidence="2" key="1">
    <citation type="submission" date="2019-03" db="EMBL/GenBank/DDBJ databases">
        <authorList>
            <person name="Mank J."/>
            <person name="Almeida P."/>
        </authorList>
    </citation>
    <scope>NUCLEOTIDE SEQUENCE</scope>
    <source>
        <strain evidence="2">78183</strain>
    </source>
</reference>
<dbReference type="AlphaFoldDB" id="A0A6N2LG02"/>
<proteinExistence type="predicted"/>
<keyword evidence="1" id="KW-0812">Transmembrane</keyword>
<keyword evidence="1" id="KW-0472">Membrane</keyword>
<feature type="transmembrane region" description="Helical" evidence="1">
    <location>
        <begin position="6"/>
        <end position="28"/>
    </location>
</feature>
<evidence type="ECO:0000256" key="1">
    <source>
        <dbReference type="SAM" id="Phobius"/>
    </source>
</evidence>
<gene>
    <name evidence="2" type="ORF">SVIM_LOCUS219130</name>
</gene>
<organism evidence="2">
    <name type="scientific">Salix viminalis</name>
    <name type="common">Common osier</name>
    <name type="synonym">Basket willow</name>
    <dbReference type="NCBI Taxonomy" id="40686"/>
    <lineage>
        <taxon>Eukaryota</taxon>
        <taxon>Viridiplantae</taxon>
        <taxon>Streptophyta</taxon>
        <taxon>Embryophyta</taxon>
        <taxon>Tracheophyta</taxon>
        <taxon>Spermatophyta</taxon>
        <taxon>Magnoliopsida</taxon>
        <taxon>eudicotyledons</taxon>
        <taxon>Gunneridae</taxon>
        <taxon>Pentapetalae</taxon>
        <taxon>rosids</taxon>
        <taxon>fabids</taxon>
        <taxon>Malpighiales</taxon>
        <taxon>Salicaceae</taxon>
        <taxon>Saliceae</taxon>
        <taxon>Salix</taxon>
    </lineage>
</organism>
<evidence type="ECO:0000313" key="2">
    <source>
        <dbReference type="EMBL" id="VFU39442.1"/>
    </source>
</evidence>
<protein>
    <submittedName>
        <fullName evidence="2">Uncharacterized protein</fullName>
    </submittedName>
</protein>
<keyword evidence="1" id="KW-1133">Transmembrane helix</keyword>
<name>A0A6N2LG02_SALVM</name>
<accession>A0A6N2LG02</accession>
<sequence>MNLRQALGLCSSLPFLGCVVGTLFLILASYGSTSPSDSTLFTNETNDHQAAACNRAAQKHFQQIHHVRGA</sequence>